<feature type="transmembrane region" description="Helical" evidence="1">
    <location>
        <begin position="106"/>
        <end position="125"/>
    </location>
</feature>
<evidence type="ECO:0000256" key="1">
    <source>
        <dbReference type="SAM" id="Phobius"/>
    </source>
</evidence>
<accession>A0ABP6M7J3</accession>
<comment type="caution">
    <text evidence="2">The sequence shown here is derived from an EMBL/GenBank/DDBJ whole genome shotgun (WGS) entry which is preliminary data.</text>
</comment>
<reference evidence="3" key="1">
    <citation type="journal article" date="2019" name="Int. J. Syst. Evol. Microbiol.">
        <title>The Global Catalogue of Microorganisms (GCM) 10K type strain sequencing project: providing services to taxonomists for standard genome sequencing and annotation.</title>
        <authorList>
            <consortium name="The Broad Institute Genomics Platform"/>
            <consortium name="The Broad Institute Genome Sequencing Center for Infectious Disease"/>
            <person name="Wu L."/>
            <person name="Ma J."/>
        </authorList>
    </citation>
    <scope>NUCLEOTIDE SEQUENCE [LARGE SCALE GENOMIC DNA]</scope>
    <source>
        <strain evidence="3">JCM 9092</strain>
    </source>
</reference>
<evidence type="ECO:0000313" key="2">
    <source>
        <dbReference type="EMBL" id="GAA3085772.1"/>
    </source>
</evidence>
<dbReference type="Proteomes" id="UP001501637">
    <property type="component" value="Unassembled WGS sequence"/>
</dbReference>
<keyword evidence="3" id="KW-1185">Reference proteome</keyword>
<proteinExistence type="predicted"/>
<keyword evidence="1" id="KW-0812">Transmembrane</keyword>
<keyword evidence="1" id="KW-0472">Membrane</keyword>
<dbReference type="EMBL" id="BAAAUG010000015">
    <property type="protein sequence ID" value="GAA3085772.1"/>
    <property type="molecule type" value="Genomic_DNA"/>
</dbReference>
<feature type="transmembrane region" description="Helical" evidence="1">
    <location>
        <begin position="74"/>
        <end position="94"/>
    </location>
</feature>
<name>A0ABP6M7J3_9ACTN</name>
<evidence type="ECO:0000313" key="3">
    <source>
        <dbReference type="Proteomes" id="UP001501637"/>
    </source>
</evidence>
<sequence>MDLEAAVRSGRELGVVPRDLEVGDDQFVLQGAADAHLAAERELVERRRAAVSVDRRGPRDTAGTRTGALLLRDLRLLGLLVMSLLLGLLPALLLGHLRLRLVLRRLLLGCLGGPAGSALLLRVVLRCLVLRRLMSRCLLSCLLRCGHGGGARCAAGHIQPRTVGRVAEVHGRAGADFHLVDPLALHKGAIGAAVVLNDPTAAAPADRGVTPGHPGVVKREISLRITSEGVRPGRIERPGPSIQFQYEFRHSSPTELSPELAPIMGSLGMSNIGRNYFRRRPLTESRAL</sequence>
<gene>
    <name evidence="2" type="ORF">GCM10010449_06800</name>
</gene>
<keyword evidence="1" id="KW-1133">Transmembrane helix</keyword>
<protein>
    <submittedName>
        <fullName evidence="2">Uncharacterized protein</fullName>
    </submittedName>
</protein>
<organism evidence="2 3">
    <name type="scientific">Streptomyces rectiviolaceus</name>
    <dbReference type="NCBI Taxonomy" id="332591"/>
    <lineage>
        <taxon>Bacteria</taxon>
        <taxon>Bacillati</taxon>
        <taxon>Actinomycetota</taxon>
        <taxon>Actinomycetes</taxon>
        <taxon>Kitasatosporales</taxon>
        <taxon>Streptomycetaceae</taxon>
        <taxon>Streptomyces</taxon>
    </lineage>
</organism>